<proteinExistence type="predicted"/>
<name>A0ACB8Q8G4_9AGAM</name>
<keyword evidence="2" id="KW-1185">Reference proteome</keyword>
<gene>
    <name evidence="1" type="ORF">K488DRAFT_60181</name>
</gene>
<protein>
    <submittedName>
        <fullName evidence="1">Uncharacterized protein</fullName>
    </submittedName>
</protein>
<sequence length="392" mass="44340">MDVSDDVDKEEIAKLIAEYGSSSNTSWLEFSRYKIWTADKDIPPSTFRPIQGYLRSDPYIFAWGNPLLSDSTALEQTCLEFWKWCKAQKLKLVWCCVDDRMEKVLGKGSKFGWSTVTCIVEDVLDPQNVVELAQSQGGGPEVKDFKKNIRRAGREGVEVREIKSDGWKDEEKKEVELGIVAWKEAKAGLQLASTSFQPWVDAEHRRYWVAEKDGKIVGILILTSIGGGQYQIKNAASFPEAPRGTSEFLIYSTMRHLEDEDETSEDGPMFWDESDSDRARHPSRHEDASKTTSRSQSRASEDSTASDRPRRVTVTFGISASDEMTPVDNVGGWRVSWLSKTYKKVVGATGITKRGDFRNKFHTEHLPMYVCYPSKQGFGIEGVSKLMKCLRQ</sequence>
<organism evidence="1 2">
    <name type="scientific">Vararia minispora EC-137</name>
    <dbReference type="NCBI Taxonomy" id="1314806"/>
    <lineage>
        <taxon>Eukaryota</taxon>
        <taxon>Fungi</taxon>
        <taxon>Dikarya</taxon>
        <taxon>Basidiomycota</taxon>
        <taxon>Agaricomycotina</taxon>
        <taxon>Agaricomycetes</taxon>
        <taxon>Russulales</taxon>
        <taxon>Lachnocladiaceae</taxon>
        <taxon>Vararia</taxon>
    </lineage>
</organism>
<dbReference type="EMBL" id="MU273824">
    <property type="protein sequence ID" value="KAI0027886.1"/>
    <property type="molecule type" value="Genomic_DNA"/>
</dbReference>
<reference evidence="1" key="1">
    <citation type="submission" date="2021-02" db="EMBL/GenBank/DDBJ databases">
        <authorList>
            <consortium name="DOE Joint Genome Institute"/>
            <person name="Ahrendt S."/>
            <person name="Looney B.P."/>
            <person name="Miyauchi S."/>
            <person name="Morin E."/>
            <person name="Drula E."/>
            <person name="Courty P.E."/>
            <person name="Chicoki N."/>
            <person name="Fauchery L."/>
            <person name="Kohler A."/>
            <person name="Kuo A."/>
            <person name="Labutti K."/>
            <person name="Pangilinan J."/>
            <person name="Lipzen A."/>
            <person name="Riley R."/>
            <person name="Andreopoulos W."/>
            <person name="He G."/>
            <person name="Johnson J."/>
            <person name="Barry K.W."/>
            <person name="Grigoriev I.V."/>
            <person name="Nagy L."/>
            <person name="Hibbett D."/>
            <person name="Henrissat B."/>
            <person name="Matheny P.B."/>
            <person name="Labbe J."/>
            <person name="Martin F."/>
        </authorList>
    </citation>
    <scope>NUCLEOTIDE SEQUENCE</scope>
    <source>
        <strain evidence="1">EC-137</strain>
    </source>
</reference>
<comment type="caution">
    <text evidence="1">The sequence shown here is derived from an EMBL/GenBank/DDBJ whole genome shotgun (WGS) entry which is preliminary data.</text>
</comment>
<reference evidence="1" key="2">
    <citation type="journal article" date="2022" name="New Phytol.">
        <title>Evolutionary transition to the ectomycorrhizal habit in the genomes of a hyperdiverse lineage of mushroom-forming fungi.</title>
        <authorList>
            <person name="Looney B."/>
            <person name="Miyauchi S."/>
            <person name="Morin E."/>
            <person name="Drula E."/>
            <person name="Courty P.E."/>
            <person name="Kohler A."/>
            <person name="Kuo A."/>
            <person name="LaButti K."/>
            <person name="Pangilinan J."/>
            <person name="Lipzen A."/>
            <person name="Riley R."/>
            <person name="Andreopoulos W."/>
            <person name="He G."/>
            <person name="Johnson J."/>
            <person name="Nolan M."/>
            <person name="Tritt A."/>
            <person name="Barry K.W."/>
            <person name="Grigoriev I.V."/>
            <person name="Nagy L.G."/>
            <person name="Hibbett D."/>
            <person name="Henrissat B."/>
            <person name="Matheny P.B."/>
            <person name="Labbe J."/>
            <person name="Martin F.M."/>
        </authorList>
    </citation>
    <scope>NUCLEOTIDE SEQUENCE</scope>
    <source>
        <strain evidence="1">EC-137</strain>
    </source>
</reference>
<dbReference type="Proteomes" id="UP000814128">
    <property type="component" value="Unassembled WGS sequence"/>
</dbReference>
<evidence type="ECO:0000313" key="1">
    <source>
        <dbReference type="EMBL" id="KAI0027886.1"/>
    </source>
</evidence>
<evidence type="ECO:0000313" key="2">
    <source>
        <dbReference type="Proteomes" id="UP000814128"/>
    </source>
</evidence>
<accession>A0ACB8Q8G4</accession>